<dbReference type="PANTHER" id="PTHR22916">
    <property type="entry name" value="GLYCOSYLTRANSFERASE"/>
    <property type="match status" value="1"/>
</dbReference>
<feature type="domain" description="Glycosyltransferase 2-like" evidence="1">
    <location>
        <begin position="8"/>
        <end position="111"/>
    </location>
</feature>
<dbReference type="EMBL" id="JAWHTF010000001">
    <property type="protein sequence ID" value="MDU8884648.1"/>
    <property type="molecule type" value="Genomic_DNA"/>
</dbReference>
<dbReference type="RefSeq" id="WP_316660384.1">
    <property type="nucleotide sequence ID" value="NZ_JAWHTF010000001.1"/>
</dbReference>
<gene>
    <name evidence="2" type="ORF">RXV94_00650</name>
</gene>
<dbReference type="GO" id="GO:0016757">
    <property type="term" value="F:glycosyltransferase activity"/>
    <property type="evidence" value="ECO:0007669"/>
    <property type="project" value="UniProtKB-KW"/>
</dbReference>
<dbReference type="InterPro" id="IPR029044">
    <property type="entry name" value="Nucleotide-diphossugar_trans"/>
</dbReference>
<reference evidence="2 3" key="1">
    <citation type="submission" date="2023-10" db="EMBL/GenBank/DDBJ databases">
        <title>Marimonas sp. nov. isolated from tidal mud flat.</title>
        <authorList>
            <person name="Jaincy N.J."/>
            <person name="Srinivasan S."/>
            <person name="Lee S.-S."/>
        </authorList>
    </citation>
    <scope>NUCLEOTIDE SEQUENCE [LARGE SCALE GENOMIC DNA]</scope>
    <source>
        <strain evidence="2 3">MJ-SS3</strain>
    </source>
</reference>
<sequence>MKQTPLISIITVVYNGEQHIQQTINSIKHQTYKNIEHIIIDGNSSDGTLDIIKKNKSVSKYISEPDRGIYDAMNKGINIASGELIGILNSDDWYELSAVEIVVNEYLRNPSKRIFHADRFDVLENGAKKKFTFNPSKFKFKYYSMTYSHPAMFIHESIYKVRKYNTSFKSISDYEFVLKSFLTNKKLFHYINKPITNFRLGGTSGQLSFVNLLKENFQARRNAGMTYIECIFFLILRASGESLRSLMGYFKNKN</sequence>
<keyword evidence="2" id="KW-0328">Glycosyltransferase</keyword>
<keyword evidence="2" id="KW-0808">Transferase</keyword>
<dbReference type="Proteomes" id="UP001268651">
    <property type="component" value="Unassembled WGS sequence"/>
</dbReference>
<protein>
    <submittedName>
        <fullName evidence="2">Glycosyltransferase family 2 protein</fullName>
        <ecNumber evidence="2">2.4.-.-</ecNumber>
    </submittedName>
</protein>
<dbReference type="InterPro" id="IPR001173">
    <property type="entry name" value="Glyco_trans_2-like"/>
</dbReference>
<organism evidence="2 3">
    <name type="scientific">Gilvirhabdus luticola</name>
    <dbReference type="NCBI Taxonomy" id="3079858"/>
    <lineage>
        <taxon>Bacteria</taxon>
        <taxon>Pseudomonadati</taxon>
        <taxon>Bacteroidota</taxon>
        <taxon>Flavobacteriia</taxon>
        <taxon>Flavobacteriales</taxon>
        <taxon>Flavobacteriaceae</taxon>
        <taxon>Gilvirhabdus</taxon>
    </lineage>
</organism>
<dbReference type="PANTHER" id="PTHR22916:SF3">
    <property type="entry name" value="UDP-GLCNAC:BETAGAL BETA-1,3-N-ACETYLGLUCOSAMINYLTRANSFERASE-LIKE PROTEIN 1"/>
    <property type="match status" value="1"/>
</dbReference>
<proteinExistence type="predicted"/>
<dbReference type="SUPFAM" id="SSF53448">
    <property type="entry name" value="Nucleotide-diphospho-sugar transferases"/>
    <property type="match status" value="1"/>
</dbReference>
<evidence type="ECO:0000259" key="1">
    <source>
        <dbReference type="Pfam" id="PF00535"/>
    </source>
</evidence>
<name>A0ABU3U2M2_9FLAO</name>
<dbReference type="EC" id="2.4.-.-" evidence="2"/>
<dbReference type="CDD" id="cd06433">
    <property type="entry name" value="GT_2_WfgS_like"/>
    <property type="match status" value="1"/>
</dbReference>
<evidence type="ECO:0000313" key="2">
    <source>
        <dbReference type="EMBL" id="MDU8884648.1"/>
    </source>
</evidence>
<evidence type="ECO:0000313" key="3">
    <source>
        <dbReference type="Proteomes" id="UP001268651"/>
    </source>
</evidence>
<dbReference type="Pfam" id="PF00535">
    <property type="entry name" value="Glycos_transf_2"/>
    <property type="match status" value="1"/>
</dbReference>
<accession>A0ABU3U2M2</accession>
<comment type="caution">
    <text evidence="2">The sequence shown here is derived from an EMBL/GenBank/DDBJ whole genome shotgun (WGS) entry which is preliminary data.</text>
</comment>
<keyword evidence="3" id="KW-1185">Reference proteome</keyword>
<dbReference type="Gene3D" id="3.90.550.10">
    <property type="entry name" value="Spore Coat Polysaccharide Biosynthesis Protein SpsA, Chain A"/>
    <property type="match status" value="1"/>
</dbReference>